<dbReference type="InterPro" id="IPR042242">
    <property type="entry name" value="RecO_C"/>
</dbReference>
<dbReference type="SUPFAM" id="SSF50249">
    <property type="entry name" value="Nucleic acid-binding proteins"/>
    <property type="match status" value="1"/>
</dbReference>
<keyword evidence="10" id="KW-1185">Reference proteome</keyword>
<evidence type="ECO:0000256" key="5">
    <source>
        <dbReference type="ARBA" id="ARBA00023204"/>
    </source>
</evidence>
<dbReference type="PANTHER" id="PTHR33991">
    <property type="entry name" value="DNA REPAIR PROTEIN RECO"/>
    <property type="match status" value="1"/>
</dbReference>
<dbReference type="HAMAP" id="MF_00201">
    <property type="entry name" value="RecO"/>
    <property type="match status" value="1"/>
</dbReference>
<dbReference type="Pfam" id="PF11967">
    <property type="entry name" value="RecO_N"/>
    <property type="match status" value="1"/>
</dbReference>
<keyword evidence="4 7" id="KW-0233">DNA recombination</keyword>
<gene>
    <name evidence="7" type="primary">recO</name>
    <name evidence="9" type="ORF">SAMN05444126_10669</name>
</gene>
<evidence type="ECO:0000259" key="8">
    <source>
        <dbReference type="Pfam" id="PF11967"/>
    </source>
</evidence>
<dbReference type="GO" id="GO:0006310">
    <property type="term" value="P:DNA recombination"/>
    <property type="evidence" value="ECO:0007669"/>
    <property type="project" value="UniProtKB-UniRule"/>
</dbReference>
<dbReference type="InterPro" id="IPR012340">
    <property type="entry name" value="NA-bd_OB-fold"/>
</dbReference>
<evidence type="ECO:0000256" key="2">
    <source>
        <dbReference type="ARBA" id="ARBA00021310"/>
    </source>
</evidence>
<dbReference type="InterPro" id="IPR022572">
    <property type="entry name" value="DNA_rep/recomb_RecO_N"/>
</dbReference>
<dbReference type="Gene3D" id="6.20.220.20">
    <property type="entry name" value="Recombination protein O, zinc-binding domain"/>
    <property type="match status" value="1"/>
</dbReference>
<dbReference type="AlphaFoldDB" id="A0A1H9S6P4"/>
<evidence type="ECO:0000256" key="4">
    <source>
        <dbReference type="ARBA" id="ARBA00023172"/>
    </source>
</evidence>
<evidence type="ECO:0000256" key="1">
    <source>
        <dbReference type="ARBA" id="ARBA00007452"/>
    </source>
</evidence>
<proteinExistence type="inferred from homology"/>
<dbReference type="EMBL" id="FOGV01000006">
    <property type="protein sequence ID" value="SER80716.1"/>
    <property type="molecule type" value="Genomic_DNA"/>
</dbReference>
<protein>
    <recommendedName>
        <fullName evidence="2 7">DNA repair protein RecO</fullName>
    </recommendedName>
    <alternativeName>
        <fullName evidence="6 7">Recombination protein O</fullName>
    </alternativeName>
</protein>
<dbReference type="GO" id="GO:0006302">
    <property type="term" value="P:double-strand break repair"/>
    <property type="evidence" value="ECO:0007669"/>
    <property type="project" value="TreeGrafter"/>
</dbReference>
<accession>A0A1H9S6P4</accession>
<dbReference type="PANTHER" id="PTHR33991:SF1">
    <property type="entry name" value="DNA REPAIR PROTEIN RECO"/>
    <property type="match status" value="1"/>
</dbReference>
<dbReference type="Gene3D" id="1.20.1440.120">
    <property type="entry name" value="Recombination protein O, C-terminal domain"/>
    <property type="match status" value="1"/>
</dbReference>
<feature type="domain" description="DNA replication/recombination mediator RecO N-terminal" evidence="8">
    <location>
        <begin position="1"/>
        <end position="78"/>
    </location>
</feature>
<name>A0A1H9S6P4_9BACI</name>
<dbReference type="Proteomes" id="UP000199318">
    <property type="component" value="Unassembled WGS sequence"/>
</dbReference>
<dbReference type="RefSeq" id="WP_093072363.1">
    <property type="nucleotide sequence ID" value="NZ_FOGV01000006.1"/>
</dbReference>
<keyword evidence="5 7" id="KW-0234">DNA repair</keyword>
<dbReference type="InterPro" id="IPR037278">
    <property type="entry name" value="ARFGAP/RecO"/>
</dbReference>
<sequence>MLQKTEGIVIRTTDYGETNKILTLLTRENGKISVMANGAKKPKSRFASSAQLFIYGSFVYQRFKGMGTLNQSDILDSFRQIRSDIILTSYGACMVELIDRLVPEEQLSPALFDLLYHLLHQLDEGSDPDVLLNILEIKMLAWAGVAPTLDRCTQCQTTEGPFSFSHRFAGAVCYQCASADPHHQKVQANVVKLLYLFQKIPAARIGHINVKASTKKELKQIIDQYYEEYVGVYLKAKRFLAQVDRLSFEDERDIDS</sequence>
<evidence type="ECO:0000256" key="7">
    <source>
        <dbReference type="HAMAP-Rule" id="MF_00201"/>
    </source>
</evidence>
<comment type="caution">
    <text evidence="9">The sequence shown here is derived from an EMBL/GenBank/DDBJ whole genome shotgun (WGS) entry which is preliminary data.</text>
</comment>
<dbReference type="STRING" id="1464123.SAMN05444126_10669"/>
<comment type="function">
    <text evidence="7">Involved in DNA repair and RecF pathway recombination.</text>
</comment>
<dbReference type="Gene3D" id="2.40.50.140">
    <property type="entry name" value="Nucleic acid-binding proteins"/>
    <property type="match status" value="1"/>
</dbReference>
<evidence type="ECO:0000313" key="9">
    <source>
        <dbReference type="EMBL" id="SER80716.1"/>
    </source>
</evidence>
<dbReference type="NCBIfam" id="TIGR00613">
    <property type="entry name" value="reco"/>
    <property type="match status" value="1"/>
</dbReference>
<comment type="similarity">
    <text evidence="1 7">Belongs to the RecO family.</text>
</comment>
<keyword evidence="3 7" id="KW-0227">DNA damage</keyword>
<evidence type="ECO:0000256" key="6">
    <source>
        <dbReference type="ARBA" id="ARBA00033409"/>
    </source>
</evidence>
<dbReference type="Pfam" id="PF02565">
    <property type="entry name" value="RecO_C"/>
    <property type="match status" value="1"/>
</dbReference>
<evidence type="ECO:0000256" key="3">
    <source>
        <dbReference type="ARBA" id="ARBA00022763"/>
    </source>
</evidence>
<dbReference type="GO" id="GO:0043590">
    <property type="term" value="C:bacterial nucleoid"/>
    <property type="evidence" value="ECO:0007669"/>
    <property type="project" value="TreeGrafter"/>
</dbReference>
<dbReference type="InterPro" id="IPR003717">
    <property type="entry name" value="RecO"/>
</dbReference>
<evidence type="ECO:0000313" key="10">
    <source>
        <dbReference type="Proteomes" id="UP000199318"/>
    </source>
</evidence>
<organism evidence="9 10">
    <name type="scientific">Salisediminibacterium halotolerans</name>
    <dbReference type="NCBI Taxonomy" id="517425"/>
    <lineage>
        <taxon>Bacteria</taxon>
        <taxon>Bacillati</taxon>
        <taxon>Bacillota</taxon>
        <taxon>Bacilli</taxon>
        <taxon>Bacillales</taxon>
        <taxon>Bacillaceae</taxon>
        <taxon>Salisediminibacterium</taxon>
    </lineage>
</organism>
<dbReference type="SUPFAM" id="SSF57863">
    <property type="entry name" value="ArfGap/RecO-like zinc finger"/>
    <property type="match status" value="1"/>
</dbReference>
<reference evidence="10" key="1">
    <citation type="submission" date="2016-10" db="EMBL/GenBank/DDBJ databases">
        <authorList>
            <person name="de Groot N.N."/>
        </authorList>
    </citation>
    <scope>NUCLEOTIDE SEQUENCE [LARGE SCALE GENOMIC DNA]</scope>
    <source>
        <strain evidence="10">10nlg</strain>
    </source>
</reference>
<dbReference type="OrthoDB" id="9797083at2"/>